<evidence type="ECO:0000256" key="8">
    <source>
        <dbReference type="ARBA" id="ARBA00022989"/>
    </source>
</evidence>
<comment type="similarity">
    <text evidence="2 10">Belongs to the amino acid/polyamine transporter 2 family. Mtr/TnaB/TyrP permease subfamily.</text>
</comment>
<dbReference type="InterPro" id="IPR013059">
    <property type="entry name" value="Trp_tyr_transpt"/>
</dbReference>
<dbReference type="PRINTS" id="PR00166">
    <property type="entry name" value="AROAAPRMEASE"/>
</dbReference>
<keyword evidence="3 10" id="KW-0813">Transport</keyword>
<feature type="transmembrane region" description="Helical" evidence="10">
    <location>
        <begin position="148"/>
        <end position="171"/>
    </location>
</feature>
<dbReference type="GO" id="GO:0015173">
    <property type="term" value="F:aromatic amino acid transmembrane transporter activity"/>
    <property type="evidence" value="ECO:0007669"/>
    <property type="project" value="UniProtKB-UniRule"/>
</dbReference>
<dbReference type="EMBL" id="QEQF01000012">
    <property type="protein sequence ID" value="RDF08228.1"/>
    <property type="molecule type" value="Genomic_DNA"/>
</dbReference>
<evidence type="ECO:0000256" key="4">
    <source>
        <dbReference type="ARBA" id="ARBA00022475"/>
    </source>
</evidence>
<keyword evidence="6 10" id="KW-0812">Transmembrane</keyword>
<dbReference type="RefSeq" id="WP_111354663.1">
    <property type="nucleotide sequence ID" value="NZ_QEQF01000012.1"/>
</dbReference>
<evidence type="ECO:0000256" key="9">
    <source>
        <dbReference type="ARBA" id="ARBA00023136"/>
    </source>
</evidence>
<feature type="transmembrane region" description="Helical" evidence="10">
    <location>
        <begin position="121"/>
        <end position="141"/>
    </location>
</feature>
<dbReference type="STRING" id="736.B0184_08755"/>
<feature type="transmembrane region" description="Helical" evidence="10">
    <location>
        <begin position="283"/>
        <end position="308"/>
    </location>
</feature>
<evidence type="ECO:0000256" key="10">
    <source>
        <dbReference type="RuleBase" id="RU367149"/>
    </source>
</evidence>
<sequence>MKKQPSLFGGACIITGVCVGAGMLGLPISGAGAWTGWTLAAITLTMITMMLSGWLLLEVYQDHPIRASFNTVTQAVLGKPINIINNLAVYFVGGILLYAYITASGDILQNLAKPYLDFGEASGRIWSVIFVAIFSFFVWYSTHLVDRISIVLISFMAISFCLSISGLISHIDLNTLWDLSNENSEYAKYSLSVLPIALTSFGYHHSVSSMRAYYGEERKAKWAIAGGTFIALVLYLLWIISIFGVLPRENFAPILASNGDLGVLLQHIGEQIEVGKISQTLHAFSIAAILSSFIGVGLGTFDFLADFFGFSDDKAGRTKSWAVTFLPPLIFSLLSPLGFLKAIGYAGAIATLWTCIIPAWLAYKTKRGNQAVVFLVFIFGICTAIFHLLAMAEKLPMFKG</sequence>
<feature type="transmembrane region" description="Helical" evidence="10">
    <location>
        <begin position="320"/>
        <end position="339"/>
    </location>
</feature>
<dbReference type="NCBIfam" id="TIGR00837">
    <property type="entry name" value="araaP"/>
    <property type="match status" value="1"/>
</dbReference>
<feature type="transmembrane region" description="Helical" evidence="10">
    <location>
        <begin position="345"/>
        <end position="363"/>
    </location>
</feature>
<comment type="function">
    <text evidence="10">Involved in transporting aromatic amino acids across the cytoplasmic membrane.</text>
</comment>
<evidence type="ECO:0000313" key="12">
    <source>
        <dbReference type="Proteomes" id="UP000253945"/>
    </source>
</evidence>
<dbReference type="PANTHER" id="PTHR46997">
    <property type="entry name" value="LOW AFFINITY TRYPTOPHAN PERMEASE-RELATED"/>
    <property type="match status" value="1"/>
</dbReference>
<keyword evidence="7 10" id="KW-0029">Amino-acid transport</keyword>
<keyword evidence="9 10" id="KW-0472">Membrane</keyword>
<reference evidence="11 12" key="1">
    <citation type="submission" date="2018-05" db="EMBL/GenBank/DDBJ databases">
        <title>Draft Genome Sequences for a Diverse set of 7 Haemophilus Species.</title>
        <authorList>
            <person name="Nichols M."/>
            <person name="Topaz N."/>
            <person name="Wang X."/>
            <person name="Wang X."/>
            <person name="Boxrud D."/>
        </authorList>
    </citation>
    <scope>NUCLEOTIDE SEQUENCE [LARGE SCALE GENOMIC DNA]</scope>
    <source>
        <strain evidence="11 12">C2014016342</strain>
    </source>
</reference>
<feature type="transmembrane region" description="Helical" evidence="10">
    <location>
        <begin position="34"/>
        <end position="57"/>
    </location>
</feature>
<keyword evidence="8 10" id="KW-1133">Transmembrane helix</keyword>
<comment type="subcellular location">
    <subcellularLocation>
        <location evidence="1 10">Cell inner membrane</location>
        <topology evidence="1 10">Multi-pass membrane protein</topology>
    </subcellularLocation>
</comment>
<accession>A0A369ZL96</accession>
<evidence type="ECO:0000256" key="1">
    <source>
        <dbReference type="ARBA" id="ARBA00004429"/>
    </source>
</evidence>
<dbReference type="Proteomes" id="UP000253945">
    <property type="component" value="Unassembled WGS sequence"/>
</dbReference>
<protein>
    <recommendedName>
        <fullName evidence="10">Aromatic amino acid permease</fullName>
    </recommendedName>
</protein>
<organism evidence="11 12">
    <name type="scientific">Haemophilus paraphrohaemolyticus</name>
    <dbReference type="NCBI Taxonomy" id="736"/>
    <lineage>
        <taxon>Bacteria</taxon>
        <taxon>Pseudomonadati</taxon>
        <taxon>Pseudomonadota</taxon>
        <taxon>Gammaproteobacteria</taxon>
        <taxon>Pasteurellales</taxon>
        <taxon>Pasteurellaceae</taxon>
        <taxon>Haemophilus</taxon>
    </lineage>
</organism>
<evidence type="ECO:0000256" key="7">
    <source>
        <dbReference type="ARBA" id="ARBA00022970"/>
    </source>
</evidence>
<feature type="transmembrane region" description="Helical" evidence="10">
    <location>
        <begin position="83"/>
        <end position="101"/>
    </location>
</feature>
<evidence type="ECO:0000256" key="5">
    <source>
        <dbReference type="ARBA" id="ARBA00022519"/>
    </source>
</evidence>
<dbReference type="GO" id="GO:0003333">
    <property type="term" value="P:amino acid transmembrane transport"/>
    <property type="evidence" value="ECO:0007669"/>
    <property type="project" value="InterPro"/>
</dbReference>
<keyword evidence="4 10" id="KW-1003">Cell membrane</keyword>
<dbReference type="Gene3D" id="1.20.1740.10">
    <property type="entry name" value="Amino acid/polyamine transporter I"/>
    <property type="match status" value="1"/>
</dbReference>
<dbReference type="PANTHER" id="PTHR46997:SF1">
    <property type="entry name" value="LOW AFFINITY TRYPTOPHAN PERMEASE-RELATED"/>
    <property type="match status" value="1"/>
</dbReference>
<evidence type="ECO:0000256" key="2">
    <source>
        <dbReference type="ARBA" id="ARBA00005452"/>
    </source>
</evidence>
<evidence type="ECO:0000256" key="6">
    <source>
        <dbReference type="ARBA" id="ARBA00022692"/>
    </source>
</evidence>
<dbReference type="Pfam" id="PF03222">
    <property type="entry name" value="Trp_Tyr_perm"/>
    <property type="match status" value="1"/>
</dbReference>
<keyword evidence="12" id="KW-1185">Reference proteome</keyword>
<feature type="transmembrane region" description="Helical" evidence="10">
    <location>
        <begin position="7"/>
        <end position="28"/>
    </location>
</feature>
<evidence type="ECO:0000313" key="11">
    <source>
        <dbReference type="EMBL" id="RDF08228.1"/>
    </source>
</evidence>
<evidence type="ECO:0000256" key="3">
    <source>
        <dbReference type="ARBA" id="ARBA00022448"/>
    </source>
</evidence>
<proteinExistence type="inferred from homology"/>
<feature type="transmembrane region" description="Helical" evidence="10">
    <location>
        <begin position="186"/>
        <end position="203"/>
    </location>
</feature>
<dbReference type="InterPro" id="IPR018227">
    <property type="entry name" value="Amino_acid_transport_2"/>
</dbReference>
<name>A0A369ZL96_9PAST</name>
<dbReference type="GO" id="GO:0005886">
    <property type="term" value="C:plasma membrane"/>
    <property type="evidence" value="ECO:0007669"/>
    <property type="project" value="UniProtKB-SubCell"/>
</dbReference>
<keyword evidence="5 10" id="KW-0997">Cell inner membrane</keyword>
<comment type="caution">
    <text evidence="11">The sequence shown here is derived from an EMBL/GenBank/DDBJ whole genome shotgun (WGS) entry which is preliminary data.</text>
</comment>
<feature type="transmembrane region" description="Helical" evidence="10">
    <location>
        <begin position="372"/>
        <end position="392"/>
    </location>
</feature>
<feature type="transmembrane region" description="Helical" evidence="10">
    <location>
        <begin position="224"/>
        <end position="246"/>
    </location>
</feature>
<gene>
    <name evidence="11" type="ORF">DPV92_09490</name>
</gene>
<dbReference type="AlphaFoldDB" id="A0A369ZL96"/>